<reference evidence="4" key="1">
    <citation type="journal article" date="2020" name="Nat. Commun.">
        <title>Large-scale genome sequencing of mycorrhizal fungi provides insights into the early evolution of symbiotic traits.</title>
        <authorList>
            <person name="Miyauchi S."/>
            <person name="Kiss E."/>
            <person name="Kuo A."/>
            <person name="Drula E."/>
            <person name="Kohler A."/>
            <person name="Sanchez-Garcia M."/>
            <person name="Morin E."/>
            <person name="Andreopoulos B."/>
            <person name="Barry K.W."/>
            <person name="Bonito G."/>
            <person name="Buee M."/>
            <person name="Carver A."/>
            <person name="Chen C."/>
            <person name="Cichocki N."/>
            <person name="Clum A."/>
            <person name="Culley D."/>
            <person name="Crous P.W."/>
            <person name="Fauchery L."/>
            <person name="Girlanda M."/>
            <person name="Hayes R.D."/>
            <person name="Keri Z."/>
            <person name="LaButti K."/>
            <person name="Lipzen A."/>
            <person name="Lombard V."/>
            <person name="Magnuson J."/>
            <person name="Maillard F."/>
            <person name="Murat C."/>
            <person name="Nolan M."/>
            <person name="Ohm R.A."/>
            <person name="Pangilinan J."/>
            <person name="Pereira M.F."/>
            <person name="Perotto S."/>
            <person name="Peter M."/>
            <person name="Pfister S."/>
            <person name="Riley R."/>
            <person name="Sitrit Y."/>
            <person name="Stielow J.B."/>
            <person name="Szollosi G."/>
            <person name="Zifcakova L."/>
            <person name="Stursova M."/>
            <person name="Spatafora J.W."/>
            <person name="Tedersoo L."/>
            <person name="Vaario L.M."/>
            <person name="Yamada A."/>
            <person name="Yan M."/>
            <person name="Wang P."/>
            <person name="Xu J."/>
            <person name="Bruns T."/>
            <person name="Baldrian P."/>
            <person name="Vilgalys R."/>
            <person name="Dunand C."/>
            <person name="Henrissat B."/>
            <person name="Grigoriev I.V."/>
            <person name="Hibbett D."/>
            <person name="Nagy L.G."/>
            <person name="Martin F.M."/>
        </authorList>
    </citation>
    <scope>NUCLEOTIDE SEQUENCE</scope>
    <source>
        <strain evidence="4">UP504</strain>
    </source>
</reference>
<name>A0A9P6B7S9_9AGAM</name>
<dbReference type="EMBL" id="MU128918">
    <property type="protein sequence ID" value="KAF9519343.1"/>
    <property type="molecule type" value="Genomic_DNA"/>
</dbReference>
<dbReference type="PANTHER" id="PTHR10366:SF564">
    <property type="entry name" value="STEROL-4-ALPHA-CARBOXYLATE 3-DEHYDROGENASE, DECARBOXYLATING"/>
    <property type="match status" value="1"/>
</dbReference>
<dbReference type="PANTHER" id="PTHR10366">
    <property type="entry name" value="NAD DEPENDENT EPIMERASE/DEHYDRATASE"/>
    <property type="match status" value="1"/>
</dbReference>
<evidence type="ECO:0000256" key="1">
    <source>
        <dbReference type="ARBA" id="ARBA00023002"/>
    </source>
</evidence>
<protein>
    <recommendedName>
        <fullName evidence="3">NAD-dependent epimerase/dehydratase domain-containing protein</fullName>
    </recommendedName>
</protein>
<dbReference type="Pfam" id="PF01370">
    <property type="entry name" value="Epimerase"/>
    <property type="match status" value="1"/>
</dbReference>
<keyword evidence="1" id="KW-0560">Oxidoreductase</keyword>
<accession>A0A9P6B7S9</accession>
<evidence type="ECO:0000259" key="3">
    <source>
        <dbReference type="Pfam" id="PF01370"/>
    </source>
</evidence>
<dbReference type="Gene3D" id="3.40.50.720">
    <property type="entry name" value="NAD(P)-binding Rossmann-like Domain"/>
    <property type="match status" value="1"/>
</dbReference>
<proteinExistence type="inferred from homology"/>
<dbReference type="Proteomes" id="UP000886523">
    <property type="component" value="Unassembled WGS sequence"/>
</dbReference>
<evidence type="ECO:0000313" key="5">
    <source>
        <dbReference type="Proteomes" id="UP000886523"/>
    </source>
</evidence>
<organism evidence="4 5">
    <name type="scientific">Hydnum rufescens UP504</name>
    <dbReference type="NCBI Taxonomy" id="1448309"/>
    <lineage>
        <taxon>Eukaryota</taxon>
        <taxon>Fungi</taxon>
        <taxon>Dikarya</taxon>
        <taxon>Basidiomycota</taxon>
        <taxon>Agaricomycotina</taxon>
        <taxon>Agaricomycetes</taxon>
        <taxon>Cantharellales</taxon>
        <taxon>Hydnaceae</taxon>
        <taxon>Hydnum</taxon>
    </lineage>
</organism>
<sequence>MSVDKSQLLVLVSGFTGLLGSQIALTALQAGYKVRGVTRSQAKGELFKQKHPELADRVSFVIVDDITAPGAFDEAVKGVDYFIHSASPLTPEDTKDNEGTVLKPAINGALEALRSAAREPNLQRVILTSSVAAAVADVNIGDRAGKVYTEKDWYPVTYDQAKNSTVPYFVYAASKSLAEKAAWDFVEEKKPGFTLTTILPSIIYGENQSGVPIDFTDPRPGGTNNAIAIALDPTRDVTQIAAPSGFVDVRDTAAAHLLAAEHPDAPGERFIVVQKRYLPVEYIKFFAKEFPGRELAKVPEGYVLPPVFSWTFDGTKVQKVLGLKLHEPEETLRDTANWLISIKPKI</sequence>
<dbReference type="OrthoDB" id="2735536at2759"/>
<dbReference type="InterPro" id="IPR036291">
    <property type="entry name" value="NAD(P)-bd_dom_sf"/>
</dbReference>
<evidence type="ECO:0000256" key="2">
    <source>
        <dbReference type="ARBA" id="ARBA00023445"/>
    </source>
</evidence>
<evidence type="ECO:0000313" key="4">
    <source>
        <dbReference type="EMBL" id="KAF9519343.1"/>
    </source>
</evidence>
<dbReference type="SUPFAM" id="SSF51735">
    <property type="entry name" value="NAD(P)-binding Rossmann-fold domains"/>
    <property type="match status" value="1"/>
</dbReference>
<dbReference type="GO" id="GO:0016616">
    <property type="term" value="F:oxidoreductase activity, acting on the CH-OH group of donors, NAD or NADP as acceptor"/>
    <property type="evidence" value="ECO:0007669"/>
    <property type="project" value="TreeGrafter"/>
</dbReference>
<comment type="caution">
    <text evidence="4">The sequence shown here is derived from an EMBL/GenBank/DDBJ whole genome shotgun (WGS) entry which is preliminary data.</text>
</comment>
<keyword evidence="5" id="KW-1185">Reference proteome</keyword>
<dbReference type="InterPro" id="IPR001509">
    <property type="entry name" value="Epimerase_deHydtase"/>
</dbReference>
<feature type="domain" description="NAD-dependent epimerase/dehydratase" evidence="3">
    <location>
        <begin position="10"/>
        <end position="268"/>
    </location>
</feature>
<dbReference type="AlphaFoldDB" id="A0A9P6B7S9"/>
<comment type="similarity">
    <text evidence="2">Belongs to the NAD(P)-dependent epimerase/dehydratase family. Dihydroflavonol-4-reductase subfamily.</text>
</comment>
<dbReference type="InterPro" id="IPR050425">
    <property type="entry name" value="NAD(P)_dehydrat-like"/>
</dbReference>
<gene>
    <name evidence="4" type="ORF">BS47DRAFT_1312535</name>
</gene>